<dbReference type="AlphaFoldDB" id="A0ABD5ZA52"/>
<dbReference type="PANTHER" id="PTHR44936:SF10">
    <property type="entry name" value="SENSOR PROTEIN RSTB"/>
    <property type="match status" value="1"/>
</dbReference>
<evidence type="ECO:0000313" key="9">
    <source>
        <dbReference type="EMBL" id="MFC7202086.1"/>
    </source>
</evidence>
<gene>
    <name evidence="9" type="ORF">ACFQJC_01050</name>
</gene>
<organism evidence="9 10">
    <name type="scientific">Haloferax namakaokahaiae</name>
    <dbReference type="NCBI Taxonomy" id="1748331"/>
    <lineage>
        <taxon>Archaea</taxon>
        <taxon>Methanobacteriati</taxon>
        <taxon>Methanobacteriota</taxon>
        <taxon>Stenosarchaea group</taxon>
        <taxon>Halobacteria</taxon>
        <taxon>Halobacteriales</taxon>
        <taxon>Haloferacaceae</taxon>
        <taxon>Haloferax</taxon>
    </lineage>
</organism>
<evidence type="ECO:0000256" key="5">
    <source>
        <dbReference type="ARBA" id="ARBA00022777"/>
    </source>
</evidence>
<feature type="domain" description="Histidine kinase" evidence="7">
    <location>
        <begin position="128"/>
        <end position="332"/>
    </location>
</feature>
<keyword evidence="3" id="KW-0808">Transferase</keyword>
<reference evidence="9 10" key="1">
    <citation type="journal article" date="2019" name="Int. J. Syst. Evol. Microbiol.">
        <title>The Global Catalogue of Microorganisms (GCM) 10K type strain sequencing project: providing services to taxonomists for standard genome sequencing and annotation.</title>
        <authorList>
            <consortium name="The Broad Institute Genomics Platform"/>
            <consortium name="The Broad Institute Genome Sequencing Center for Infectious Disease"/>
            <person name="Wu L."/>
            <person name="Ma J."/>
        </authorList>
    </citation>
    <scope>NUCLEOTIDE SEQUENCE [LARGE SCALE GENOMIC DNA]</scope>
    <source>
        <strain evidence="9 10">DSM 29988</strain>
    </source>
</reference>
<evidence type="ECO:0000256" key="4">
    <source>
        <dbReference type="ARBA" id="ARBA00022741"/>
    </source>
</evidence>
<dbReference type="PROSITE" id="PS50112">
    <property type="entry name" value="PAS"/>
    <property type="match status" value="1"/>
</dbReference>
<name>A0ABD5ZA52_9EURY</name>
<dbReference type="NCBIfam" id="TIGR00229">
    <property type="entry name" value="sensory_box"/>
    <property type="match status" value="1"/>
</dbReference>
<dbReference type="PROSITE" id="PS50109">
    <property type="entry name" value="HIS_KIN"/>
    <property type="match status" value="1"/>
</dbReference>
<comment type="catalytic activity">
    <reaction evidence="1">
        <text>ATP + protein L-histidine = ADP + protein N-phospho-L-histidine.</text>
        <dbReference type="EC" id="2.7.13.3"/>
    </reaction>
</comment>
<keyword evidence="10" id="KW-1185">Reference proteome</keyword>
<keyword evidence="4" id="KW-0547">Nucleotide-binding</keyword>
<evidence type="ECO:0000313" key="10">
    <source>
        <dbReference type="Proteomes" id="UP001596481"/>
    </source>
</evidence>
<dbReference type="Gene3D" id="3.30.565.10">
    <property type="entry name" value="Histidine kinase-like ATPase, C-terminal domain"/>
    <property type="match status" value="1"/>
</dbReference>
<comment type="caution">
    <text evidence="9">The sequence shown here is derived from an EMBL/GenBank/DDBJ whole genome shotgun (WGS) entry which is preliminary data.</text>
</comment>
<evidence type="ECO:0000256" key="1">
    <source>
        <dbReference type="ARBA" id="ARBA00000085"/>
    </source>
</evidence>
<dbReference type="SUPFAM" id="SSF55785">
    <property type="entry name" value="PYP-like sensor domain (PAS domain)"/>
    <property type="match status" value="1"/>
</dbReference>
<dbReference type="InterPro" id="IPR013656">
    <property type="entry name" value="PAS_4"/>
</dbReference>
<dbReference type="InterPro" id="IPR036890">
    <property type="entry name" value="HATPase_C_sf"/>
</dbReference>
<dbReference type="GO" id="GO:0005524">
    <property type="term" value="F:ATP binding"/>
    <property type="evidence" value="ECO:0007669"/>
    <property type="project" value="UniProtKB-KW"/>
</dbReference>
<dbReference type="InterPro" id="IPR005467">
    <property type="entry name" value="His_kinase_dom"/>
</dbReference>
<dbReference type="Gene3D" id="3.30.450.20">
    <property type="entry name" value="PAS domain"/>
    <property type="match status" value="1"/>
</dbReference>
<feature type="domain" description="PAS" evidence="8">
    <location>
        <begin position="4"/>
        <end position="76"/>
    </location>
</feature>
<evidence type="ECO:0000256" key="6">
    <source>
        <dbReference type="ARBA" id="ARBA00022840"/>
    </source>
</evidence>
<dbReference type="InterPro" id="IPR050980">
    <property type="entry name" value="2C_sensor_his_kinase"/>
</dbReference>
<keyword evidence="5" id="KW-0418">Kinase</keyword>
<dbReference type="InterPro" id="IPR003594">
    <property type="entry name" value="HATPase_dom"/>
</dbReference>
<dbReference type="InterPro" id="IPR004358">
    <property type="entry name" value="Sig_transdc_His_kin-like_C"/>
</dbReference>
<dbReference type="PANTHER" id="PTHR44936">
    <property type="entry name" value="SENSOR PROTEIN CREC"/>
    <property type="match status" value="1"/>
</dbReference>
<evidence type="ECO:0000256" key="3">
    <source>
        <dbReference type="ARBA" id="ARBA00022679"/>
    </source>
</evidence>
<evidence type="ECO:0000259" key="7">
    <source>
        <dbReference type="PROSITE" id="PS50109"/>
    </source>
</evidence>
<keyword evidence="6 9" id="KW-0067">ATP-binding</keyword>
<dbReference type="EMBL" id="JBHTAA010000001">
    <property type="protein sequence ID" value="MFC7202086.1"/>
    <property type="molecule type" value="Genomic_DNA"/>
</dbReference>
<protein>
    <recommendedName>
        <fullName evidence="2">histidine kinase</fullName>
        <ecNumber evidence="2">2.7.13.3</ecNumber>
    </recommendedName>
</protein>
<dbReference type="Pfam" id="PF02518">
    <property type="entry name" value="HATPase_c"/>
    <property type="match status" value="1"/>
</dbReference>
<dbReference type="InterPro" id="IPR035965">
    <property type="entry name" value="PAS-like_dom_sf"/>
</dbReference>
<dbReference type="CDD" id="cd00130">
    <property type="entry name" value="PAS"/>
    <property type="match status" value="1"/>
</dbReference>
<sequence length="336" mass="36303">MSDQSAETTIALESIPAMCAIVRMDEAPSFEACNSTFETALGVEAESLTGSNLLQYVHTNDTELVSGGLSRAVAGDETRFECRIRHATSGWATFEVRARPHSERVFILVRDVTDQARRREHLGVLNRILRHNVRNDFNVIDGHLELIARKTDDTQLEDSSDVVRDAIDRWLLLTEQATRIEQLFSETAERQLPIAQLVQGVVTASGLTYPDATFSVSVDSQVSGTTSSLLEEAVHELCENAAKHTTDSPVVSVTVRPGPHRNSAEIVVEDGGDGLPLHEISVLETGEETPLVHGTGIGLQLVRMVVEHVGGTVAVDTAASGGCVRLVVPTVPPVEG</sequence>
<dbReference type="RefSeq" id="WP_390221392.1">
    <property type="nucleotide sequence ID" value="NZ_JBHTAA010000001.1"/>
</dbReference>
<dbReference type="PRINTS" id="PR00344">
    <property type="entry name" value="BCTRLSENSOR"/>
</dbReference>
<dbReference type="SUPFAM" id="SSF55874">
    <property type="entry name" value="ATPase domain of HSP90 chaperone/DNA topoisomerase II/histidine kinase"/>
    <property type="match status" value="1"/>
</dbReference>
<dbReference type="GO" id="GO:0004673">
    <property type="term" value="F:protein histidine kinase activity"/>
    <property type="evidence" value="ECO:0007669"/>
    <property type="project" value="UniProtKB-EC"/>
</dbReference>
<evidence type="ECO:0000256" key="2">
    <source>
        <dbReference type="ARBA" id="ARBA00012438"/>
    </source>
</evidence>
<dbReference type="Pfam" id="PF08448">
    <property type="entry name" value="PAS_4"/>
    <property type="match status" value="1"/>
</dbReference>
<accession>A0ABD5ZA52</accession>
<dbReference type="EC" id="2.7.13.3" evidence="2"/>
<dbReference type="Proteomes" id="UP001596481">
    <property type="component" value="Unassembled WGS sequence"/>
</dbReference>
<evidence type="ECO:0000259" key="8">
    <source>
        <dbReference type="PROSITE" id="PS50112"/>
    </source>
</evidence>
<dbReference type="SMART" id="SM00387">
    <property type="entry name" value="HATPase_c"/>
    <property type="match status" value="1"/>
</dbReference>
<proteinExistence type="predicted"/>
<dbReference type="InterPro" id="IPR000014">
    <property type="entry name" value="PAS"/>
</dbReference>